<comment type="similarity">
    <text evidence="2">Belongs to the class-I pyridoxal-phosphate-dependent aminotransferase family.</text>
</comment>
<dbReference type="GO" id="GO:0030170">
    <property type="term" value="F:pyridoxal phosphate binding"/>
    <property type="evidence" value="ECO:0007669"/>
    <property type="project" value="InterPro"/>
</dbReference>
<name>A0A502FUV2_9PROT</name>
<dbReference type="InterPro" id="IPR051326">
    <property type="entry name" value="Kynurenine-oxoglutarate_AT"/>
</dbReference>
<organism evidence="7 8">
    <name type="scientific">Muricoccus nepalensis</name>
    <dbReference type="NCBI Taxonomy" id="1854500"/>
    <lineage>
        <taxon>Bacteria</taxon>
        <taxon>Pseudomonadati</taxon>
        <taxon>Pseudomonadota</taxon>
        <taxon>Alphaproteobacteria</taxon>
        <taxon>Acetobacterales</taxon>
        <taxon>Roseomonadaceae</taxon>
        <taxon>Muricoccus</taxon>
    </lineage>
</organism>
<dbReference type="Pfam" id="PF00155">
    <property type="entry name" value="Aminotran_1_2"/>
    <property type="match status" value="1"/>
</dbReference>
<evidence type="ECO:0000259" key="6">
    <source>
        <dbReference type="Pfam" id="PF00155"/>
    </source>
</evidence>
<dbReference type="SUPFAM" id="SSF53383">
    <property type="entry name" value="PLP-dependent transferases"/>
    <property type="match status" value="1"/>
</dbReference>
<gene>
    <name evidence="7" type="ORF">EAH89_17020</name>
</gene>
<dbReference type="PANTHER" id="PTHR43807:SF20">
    <property type="entry name" value="FI04487P"/>
    <property type="match status" value="1"/>
</dbReference>
<dbReference type="GO" id="GO:0016212">
    <property type="term" value="F:kynurenine-oxoglutarate transaminase activity"/>
    <property type="evidence" value="ECO:0007669"/>
    <property type="project" value="TreeGrafter"/>
</dbReference>
<dbReference type="InterPro" id="IPR015424">
    <property type="entry name" value="PyrdxlP-dep_Trfase"/>
</dbReference>
<comment type="cofactor">
    <cofactor evidence="1">
        <name>pyridoxal 5'-phosphate</name>
        <dbReference type="ChEBI" id="CHEBI:597326"/>
    </cofactor>
</comment>
<dbReference type="EMBL" id="RCZP01000018">
    <property type="protein sequence ID" value="TPG53224.1"/>
    <property type="molecule type" value="Genomic_DNA"/>
</dbReference>
<protein>
    <submittedName>
        <fullName evidence="7">Aminotransferase</fullName>
    </submittedName>
</protein>
<feature type="domain" description="Aminotransferase class I/classII large" evidence="6">
    <location>
        <begin position="37"/>
        <end position="389"/>
    </location>
</feature>
<dbReference type="Gene3D" id="3.40.640.10">
    <property type="entry name" value="Type I PLP-dependent aspartate aminotransferase-like (Major domain)"/>
    <property type="match status" value="1"/>
</dbReference>
<evidence type="ECO:0000256" key="5">
    <source>
        <dbReference type="ARBA" id="ARBA00022898"/>
    </source>
</evidence>
<evidence type="ECO:0000256" key="4">
    <source>
        <dbReference type="ARBA" id="ARBA00022679"/>
    </source>
</evidence>
<evidence type="ECO:0000313" key="7">
    <source>
        <dbReference type="EMBL" id="TPG53224.1"/>
    </source>
</evidence>
<keyword evidence="5" id="KW-0663">Pyridoxal phosphate</keyword>
<dbReference type="RefSeq" id="WP_140884926.1">
    <property type="nucleotide sequence ID" value="NZ_RCZP01000018.1"/>
</dbReference>
<reference evidence="7 8" key="1">
    <citation type="journal article" date="2019" name="Environ. Microbiol.">
        <title>Species interactions and distinct microbial communities in high Arctic permafrost affected cryosols are associated with the CH4 and CO2 gas fluxes.</title>
        <authorList>
            <person name="Altshuler I."/>
            <person name="Hamel J."/>
            <person name="Turney S."/>
            <person name="Magnuson E."/>
            <person name="Levesque R."/>
            <person name="Greer C."/>
            <person name="Whyte L.G."/>
        </authorList>
    </citation>
    <scope>NUCLEOTIDE SEQUENCE [LARGE SCALE GENOMIC DNA]</scope>
    <source>
        <strain evidence="7 8">S9.3B</strain>
    </source>
</reference>
<dbReference type="AlphaFoldDB" id="A0A502FUV2"/>
<dbReference type="PANTHER" id="PTHR43807">
    <property type="entry name" value="FI04487P"/>
    <property type="match status" value="1"/>
</dbReference>
<dbReference type="GO" id="GO:0005737">
    <property type="term" value="C:cytoplasm"/>
    <property type="evidence" value="ECO:0007669"/>
    <property type="project" value="TreeGrafter"/>
</dbReference>
<keyword evidence="8" id="KW-1185">Reference proteome</keyword>
<evidence type="ECO:0000256" key="1">
    <source>
        <dbReference type="ARBA" id="ARBA00001933"/>
    </source>
</evidence>
<evidence type="ECO:0000313" key="8">
    <source>
        <dbReference type="Proteomes" id="UP000317078"/>
    </source>
</evidence>
<dbReference type="CDD" id="cd00609">
    <property type="entry name" value="AAT_like"/>
    <property type="match status" value="1"/>
</dbReference>
<dbReference type="NCBIfam" id="NF006488">
    <property type="entry name" value="PRK08912.1"/>
    <property type="match status" value="1"/>
</dbReference>
<dbReference type="InterPro" id="IPR004839">
    <property type="entry name" value="Aminotransferase_I/II_large"/>
</dbReference>
<accession>A0A502FUV2</accession>
<keyword evidence="4 7" id="KW-0808">Transferase</keyword>
<comment type="caution">
    <text evidence="7">The sequence shown here is derived from an EMBL/GenBank/DDBJ whole genome shotgun (WGS) entry which is preliminary data.</text>
</comment>
<proteinExistence type="inferred from homology"/>
<dbReference type="InterPro" id="IPR015422">
    <property type="entry name" value="PyrdxlP-dep_Trfase_small"/>
</dbReference>
<dbReference type="Proteomes" id="UP000317078">
    <property type="component" value="Unassembled WGS sequence"/>
</dbReference>
<keyword evidence="3 7" id="KW-0032">Aminotransferase</keyword>
<dbReference type="OrthoDB" id="9763453at2"/>
<dbReference type="Gene3D" id="3.90.1150.10">
    <property type="entry name" value="Aspartate Aminotransferase, domain 1"/>
    <property type="match status" value="1"/>
</dbReference>
<sequence>MNATANPPLKPQNALLSSTGTTVFTVMSALAVQHGAINLGQGFPDYEGPEPVLRAAAEALLDHRNQYPPLTGVPELRGAVAEANRRFYGLEIDPVSEVVVTSGATEAITACLMAVLDPGDECVLIEPLYDTYLPVVRMLGAVPKLVRLTPPKWELPRAELAAAFGPRTKAILLNSPMNPAGKVFTAAELAFVADLVQRHGAYAVCDEVYEHLTFDGWSHIPLMTLPGMRERCMRIGSAGKTFSLTGWKVGYITADKSLAPNVAKAHQLLTFTTPPNLQRAVAVGLGMDDAYFAGLSTALQAKRDRLAAGLSALGFGVLPTQGSYFVTADFRPLGFAGDDVAFCRHITEAAKVTAIPVSAFYAGEGAPTHYARFAFCKDDAVLDEALGRLAAWKGARDASGVGVRAAG</sequence>
<dbReference type="InterPro" id="IPR015421">
    <property type="entry name" value="PyrdxlP-dep_Trfase_major"/>
</dbReference>
<evidence type="ECO:0000256" key="2">
    <source>
        <dbReference type="ARBA" id="ARBA00007441"/>
    </source>
</evidence>
<evidence type="ECO:0000256" key="3">
    <source>
        <dbReference type="ARBA" id="ARBA00022576"/>
    </source>
</evidence>
<dbReference type="FunFam" id="3.40.640.10:FF:000024">
    <property type="entry name" value="Kynurenine--oxoglutarate transaminase 3"/>
    <property type="match status" value="1"/>
</dbReference>